<dbReference type="Proteomes" id="UP000030528">
    <property type="component" value="Unassembled WGS sequence"/>
</dbReference>
<accession>A0A0A5GEG3</accession>
<evidence type="ECO:0000313" key="1">
    <source>
        <dbReference type="EMBL" id="KGX91606.1"/>
    </source>
</evidence>
<comment type="caution">
    <text evidence="1">The sequence shown here is derived from an EMBL/GenBank/DDBJ whole genome shotgun (WGS) entry which is preliminary data.</text>
</comment>
<dbReference type="InterPro" id="IPR025573">
    <property type="entry name" value="YwpF"/>
</dbReference>
<dbReference type="EMBL" id="AVPE01000009">
    <property type="protein sequence ID" value="KGX91606.1"/>
    <property type="molecule type" value="Genomic_DNA"/>
</dbReference>
<dbReference type="Pfam" id="PF14183">
    <property type="entry name" value="YwpF"/>
    <property type="match status" value="1"/>
</dbReference>
<gene>
    <name evidence="1" type="ORF">N781_03720</name>
</gene>
<proteinExistence type="predicted"/>
<organism evidence="1 2">
    <name type="scientific">Pontibacillus halophilus JSM 076056 = DSM 19796</name>
    <dbReference type="NCBI Taxonomy" id="1385510"/>
    <lineage>
        <taxon>Bacteria</taxon>
        <taxon>Bacillati</taxon>
        <taxon>Bacillota</taxon>
        <taxon>Bacilli</taxon>
        <taxon>Bacillales</taxon>
        <taxon>Bacillaceae</taxon>
        <taxon>Pontibacillus</taxon>
    </lineage>
</organism>
<dbReference type="RefSeq" id="WP_026800675.1">
    <property type="nucleotide sequence ID" value="NZ_AULI01000009.1"/>
</dbReference>
<protein>
    <recommendedName>
        <fullName evidence="3">YwpF-like protein</fullName>
    </recommendedName>
</protein>
<evidence type="ECO:0000313" key="2">
    <source>
        <dbReference type="Proteomes" id="UP000030528"/>
    </source>
</evidence>
<dbReference type="AlphaFoldDB" id="A0A0A5GEG3"/>
<evidence type="ECO:0008006" key="3">
    <source>
        <dbReference type="Google" id="ProtNLM"/>
    </source>
</evidence>
<sequence length="141" mass="16616">MKTFKLIRLKVIEEGQETIEEQEIDLIDGLIINREDEQNRWLLEAYVNKTYESLFTSYKDTDAKLVLQTKITKQSNNPAMFMATVIDVNEIGEDMNVLFMGTMVDYKKEQVEQMLKKLIDEGYQGEELFEMFRIRTSEQPT</sequence>
<reference evidence="1 2" key="1">
    <citation type="submission" date="2013-08" db="EMBL/GenBank/DDBJ databases">
        <authorList>
            <person name="Huang J."/>
            <person name="Wang G."/>
        </authorList>
    </citation>
    <scope>NUCLEOTIDE SEQUENCE [LARGE SCALE GENOMIC DNA]</scope>
    <source>
        <strain evidence="1 2">JSM 076056</strain>
    </source>
</reference>
<dbReference type="eggNOG" id="ENOG5032YSB">
    <property type="taxonomic scope" value="Bacteria"/>
</dbReference>
<name>A0A0A5GEG3_9BACI</name>
<keyword evidence="2" id="KW-1185">Reference proteome</keyword>
<dbReference type="OrthoDB" id="2427395at2"/>
<dbReference type="STRING" id="1385510.GCA_000425205_02329"/>